<dbReference type="EMBL" id="PVTR01000002">
    <property type="protein sequence ID" value="PRY89583.1"/>
    <property type="molecule type" value="Genomic_DNA"/>
</dbReference>
<evidence type="ECO:0000259" key="5">
    <source>
        <dbReference type="Pfam" id="PF17384"/>
    </source>
</evidence>
<dbReference type="AlphaFoldDB" id="A0A2T0WSA0"/>
<dbReference type="GO" id="GO:0006412">
    <property type="term" value="P:translation"/>
    <property type="evidence" value="ECO:0007669"/>
    <property type="project" value="TreeGrafter"/>
</dbReference>
<keyword evidence="7" id="KW-1185">Reference proteome</keyword>
<evidence type="ECO:0000313" key="7">
    <source>
        <dbReference type="Proteomes" id="UP000238157"/>
    </source>
</evidence>
<keyword evidence="2 3" id="KW-0690">Ribosome biogenesis</keyword>
<dbReference type="PANTHER" id="PTHR33867:SF1">
    <property type="entry name" value="RIBOSOME MATURATION FACTOR RIMP"/>
    <property type="match status" value="1"/>
</dbReference>
<dbReference type="InterPro" id="IPR028989">
    <property type="entry name" value="RimP_N"/>
</dbReference>
<dbReference type="InterPro" id="IPR028998">
    <property type="entry name" value="RimP_C"/>
</dbReference>
<protein>
    <recommendedName>
        <fullName evidence="3">Ribosome maturation factor RimP</fullName>
    </recommendedName>
</protein>
<comment type="similarity">
    <text evidence="3">Belongs to the RimP family.</text>
</comment>
<feature type="domain" description="Ribosome maturation factor RimP C-terminal" evidence="5">
    <location>
        <begin position="97"/>
        <end position="167"/>
    </location>
</feature>
<comment type="function">
    <text evidence="3">Required for maturation of 30S ribosomal subunits.</text>
</comment>
<feature type="domain" description="Ribosome maturation factor RimP N-terminal" evidence="4">
    <location>
        <begin position="23"/>
        <end position="94"/>
    </location>
</feature>
<dbReference type="GO" id="GO:0005829">
    <property type="term" value="C:cytosol"/>
    <property type="evidence" value="ECO:0007669"/>
    <property type="project" value="TreeGrafter"/>
</dbReference>
<organism evidence="6 7">
    <name type="scientific">Mongoliibacter ruber</name>
    <dbReference type="NCBI Taxonomy" id="1750599"/>
    <lineage>
        <taxon>Bacteria</taxon>
        <taxon>Pseudomonadati</taxon>
        <taxon>Bacteroidota</taxon>
        <taxon>Cytophagia</taxon>
        <taxon>Cytophagales</taxon>
        <taxon>Cyclobacteriaceae</taxon>
        <taxon>Mongoliibacter</taxon>
    </lineage>
</organism>
<dbReference type="HAMAP" id="MF_01077">
    <property type="entry name" value="RimP"/>
    <property type="match status" value="1"/>
</dbReference>
<dbReference type="Gene3D" id="3.30.300.70">
    <property type="entry name" value="RimP-like superfamily, N-terminal"/>
    <property type="match status" value="1"/>
</dbReference>
<comment type="subcellular location">
    <subcellularLocation>
        <location evidence="3">Cytoplasm</location>
    </subcellularLocation>
</comment>
<name>A0A2T0WSA0_9BACT</name>
<dbReference type="SUPFAM" id="SSF75420">
    <property type="entry name" value="YhbC-like, N-terminal domain"/>
    <property type="match status" value="1"/>
</dbReference>
<comment type="caution">
    <text evidence="6">The sequence shown here is derived from an EMBL/GenBank/DDBJ whole genome shotgun (WGS) entry which is preliminary data.</text>
</comment>
<dbReference type="PANTHER" id="PTHR33867">
    <property type="entry name" value="RIBOSOME MATURATION FACTOR RIMP"/>
    <property type="match status" value="1"/>
</dbReference>
<evidence type="ECO:0000259" key="4">
    <source>
        <dbReference type="Pfam" id="PF02576"/>
    </source>
</evidence>
<dbReference type="GO" id="GO:0000028">
    <property type="term" value="P:ribosomal small subunit assembly"/>
    <property type="evidence" value="ECO:0007669"/>
    <property type="project" value="TreeGrafter"/>
</dbReference>
<dbReference type="InterPro" id="IPR036847">
    <property type="entry name" value="RimP_C_sf"/>
</dbReference>
<dbReference type="InterPro" id="IPR003728">
    <property type="entry name" value="Ribosome_maturation_RimP"/>
</dbReference>
<evidence type="ECO:0000256" key="2">
    <source>
        <dbReference type="ARBA" id="ARBA00022517"/>
    </source>
</evidence>
<reference evidence="6 7" key="1">
    <citation type="submission" date="2018-03" db="EMBL/GenBank/DDBJ databases">
        <title>Genomic Encyclopedia of Archaeal and Bacterial Type Strains, Phase II (KMG-II): from individual species to whole genera.</title>
        <authorList>
            <person name="Goeker M."/>
        </authorList>
    </citation>
    <scope>NUCLEOTIDE SEQUENCE [LARGE SCALE GENOMIC DNA]</scope>
    <source>
        <strain evidence="6 7">DSM 27929</strain>
    </source>
</reference>
<evidence type="ECO:0000256" key="1">
    <source>
        <dbReference type="ARBA" id="ARBA00022490"/>
    </source>
</evidence>
<dbReference type="Gene3D" id="2.30.30.180">
    <property type="entry name" value="Ribosome maturation factor RimP, C-terminal domain"/>
    <property type="match status" value="1"/>
</dbReference>
<dbReference type="Pfam" id="PF02576">
    <property type="entry name" value="RimP_N"/>
    <property type="match status" value="1"/>
</dbReference>
<keyword evidence="1 3" id="KW-0963">Cytoplasm</keyword>
<dbReference type="SUPFAM" id="SSF74942">
    <property type="entry name" value="YhbC-like, C-terminal domain"/>
    <property type="match status" value="1"/>
</dbReference>
<gene>
    <name evidence="3" type="primary">rimP</name>
    <name evidence="6" type="ORF">CLW00_10259</name>
</gene>
<dbReference type="InterPro" id="IPR035956">
    <property type="entry name" value="RimP_N_sf"/>
</dbReference>
<evidence type="ECO:0000256" key="3">
    <source>
        <dbReference type="HAMAP-Rule" id="MF_01077"/>
    </source>
</evidence>
<dbReference type="Pfam" id="PF17384">
    <property type="entry name" value="DUF150_C"/>
    <property type="match status" value="1"/>
</dbReference>
<evidence type="ECO:0000313" key="6">
    <source>
        <dbReference type="EMBL" id="PRY89583.1"/>
    </source>
</evidence>
<proteinExistence type="inferred from homology"/>
<accession>A0A2T0WSA0</accession>
<dbReference type="CDD" id="cd01734">
    <property type="entry name" value="YlxS_C"/>
    <property type="match status" value="1"/>
</dbReference>
<sequence>MSPLFRLLPNIIMSTKQVIEEIVEKHLPDESHFVVEVQIIDKGAKSQVKILIDADAGLNIDTCAIVSRQVAEEIEAKELLDEAYILEVSSPGLDFPLSSRRQYEKNIGRKIKVSLEDGKDIEGELLAVEATAIQLKIKVKGKGKKATEETFSIAFDQIKKSIVLVSFK</sequence>
<dbReference type="Proteomes" id="UP000238157">
    <property type="component" value="Unassembled WGS sequence"/>
</dbReference>